<dbReference type="PANTHER" id="PTHR42866:SF1">
    <property type="entry name" value="SPORE COAT POLYSACCHARIDE BIOSYNTHESIS PROTEIN SPSF"/>
    <property type="match status" value="1"/>
</dbReference>
<evidence type="ECO:0000313" key="1">
    <source>
        <dbReference type="EMBL" id="QXM05176.1"/>
    </source>
</evidence>
<reference evidence="1" key="1">
    <citation type="submission" date="2021-07" db="EMBL/GenBank/DDBJ databases">
        <title>Complete genome sequence of Crassaminicella sp. 143-21, isolated from a deep-sea hydrothermal vent.</title>
        <authorList>
            <person name="Li X."/>
        </authorList>
    </citation>
    <scope>NUCLEOTIDE SEQUENCE</scope>
    <source>
        <strain evidence="1">143-21</strain>
    </source>
</reference>
<dbReference type="EMBL" id="CP078093">
    <property type="protein sequence ID" value="QXM05176.1"/>
    <property type="molecule type" value="Genomic_DNA"/>
</dbReference>
<dbReference type="CDD" id="cd02518">
    <property type="entry name" value="GT2_SpsF"/>
    <property type="match status" value="1"/>
</dbReference>
<sequence>MRKVVAIIQARMGSTRLSGKVMKDLFGKTVLDHVITRVKQSEYIDEIVIATTTLKRDNIIVEEAKKCGVKYFRGSEDDVLSRYYYAAKENNADIVVRITSDCPLIDPIVVDEIVKFYIENDYEIVSNAGVDLSQRTYPRGLDTEVFSFEVLENAFKNAKEKYQREHVTPYIYENSKKIYYYKNDIDYSKYRWTLDTKEDFELIREIYKYFYRGEHDFYSDQILNLMKKEPELVKINENIEQKKIKSNS</sequence>
<protein>
    <submittedName>
        <fullName evidence="1">Glycosyltransferase family protein</fullName>
    </submittedName>
</protein>
<dbReference type="RefSeq" id="WP_218281876.1">
    <property type="nucleotide sequence ID" value="NZ_CP078093.1"/>
</dbReference>
<evidence type="ECO:0000313" key="2">
    <source>
        <dbReference type="Proteomes" id="UP000886818"/>
    </source>
</evidence>
<proteinExistence type="predicted"/>
<dbReference type="Proteomes" id="UP000886818">
    <property type="component" value="Chromosome"/>
</dbReference>
<keyword evidence="2" id="KW-1185">Reference proteome</keyword>
<dbReference type="PANTHER" id="PTHR42866">
    <property type="entry name" value="3-DEOXY-MANNO-OCTULOSONATE CYTIDYLYLTRANSFERASE"/>
    <property type="match status" value="1"/>
</dbReference>
<dbReference type="InterPro" id="IPR003329">
    <property type="entry name" value="Cytidylyl_trans"/>
</dbReference>
<name>A0ABX8R8Q2_9CLOT</name>
<accession>A0ABX8R8Q2</accession>
<dbReference type="Pfam" id="PF02348">
    <property type="entry name" value="CTP_transf_3"/>
    <property type="match status" value="1"/>
</dbReference>
<gene>
    <name evidence="1" type="ORF">KVH43_07160</name>
</gene>
<organism evidence="1 2">
    <name type="scientific">Crassaminicella indica</name>
    <dbReference type="NCBI Taxonomy" id="2855394"/>
    <lineage>
        <taxon>Bacteria</taxon>
        <taxon>Bacillati</taxon>
        <taxon>Bacillota</taxon>
        <taxon>Clostridia</taxon>
        <taxon>Eubacteriales</taxon>
        <taxon>Clostridiaceae</taxon>
        <taxon>Crassaminicella</taxon>
    </lineage>
</organism>